<keyword evidence="1" id="KW-0540">Nuclease</keyword>
<evidence type="ECO:0000313" key="5">
    <source>
        <dbReference type="EMBL" id="CAG9765762.1"/>
    </source>
</evidence>
<name>A0A9N9MMS3_9CUCU</name>
<dbReference type="SUPFAM" id="SSF52980">
    <property type="entry name" value="Restriction endonuclease-like"/>
    <property type="match status" value="1"/>
</dbReference>
<dbReference type="InterPro" id="IPR011335">
    <property type="entry name" value="Restrct_endonuc-II-like"/>
</dbReference>
<evidence type="ECO:0000256" key="1">
    <source>
        <dbReference type="ARBA" id="ARBA00022722"/>
    </source>
</evidence>
<dbReference type="PANTHER" id="PTHR39953:SF1">
    <property type="entry name" value="RE54151P"/>
    <property type="match status" value="1"/>
</dbReference>
<dbReference type="AlphaFoldDB" id="A0A9N9MMS3"/>
<evidence type="ECO:0000256" key="2">
    <source>
        <dbReference type="ARBA" id="ARBA00022759"/>
    </source>
</evidence>
<dbReference type="InterPro" id="IPR034720">
    <property type="entry name" value="Viral_alk_exo"/>
</dbReference>
<sequence>MCEADYIKADSSIMPKVDVIMVMDYFNTNRDFISAEMRGVKMQQIDELEKKVIEVKCHDCPASEGGCKHAVAFLMWVHRRSEEPSPTDKVCYWKRSALAGASNTKKCITTEDFGVIPSISPNDTLLNDYILEAKKRNIENSTMRYHLPQNYDCFSLHKMKMYLLSTNNINDGNLFLNFCQQQMDEDLLNQIEIKTRNQSKCSLWSEMRYARITASKAYDAAHCATFDRTLVENILGAKVFQTEAMKRGLNLEEAVLKVLARDTSQTFRRSGLFLSKECPVIGANPDAINEQFVVEIKSPQVPQAAFKEAADEIRALFPGETSKIYFVPYQKKQAEFQKSCAQESCGPDMSTPKKKLTNLEATNKDVLVQNERDKSIEPNDVIEFLKHNIEPYDEIKIKWTESFKQRRDLLGDQPSSSDDYFNTFPILKIPIYGCSLILDDFNALYPNKSELFYETWQELKVALKRLCEKRNIDISTIANEGKFKLSDLLHYVQPPLKFRRKRLGDHPSLKSSRLSFFMSIFKKHIKSHNGEEYEKKYNNAIAIPSSSTEPSTECKIDVYPSICPEQNETLTTASCSNIPEKDEGDSLNINDFKNLVSEKANQIICQAYANSSLPRSLVQEVIDNFNDLFTALLIYLKEKLSITRFENENDKEGIIEMLNVVENMFSEYSSEHRRFSLLEKSGKFIKPVEFITGQQLHLNSSGILENKSLKAQFIPLREVFKQFFELDNVFNECVSYIKTLNQNVDIIENFMEGKLWKLKLNGMSSNENIVFIPIFLYYDDFEIGNPLGSHAGLHKLGVVYA</sequence>
<dbReference type="Gene3D" id="3.90.320.10">
    <property type="match status" value="1"/>
</dbReference>
<dbReference type="GO" id="GO:0004527">
    <property type="term" value="F:exonuclease activity"/>
    <property type="evidence" value="ECO:0007669"/>
    <property type="project" value="UniProtKB-KW"/>
</dbReference>
<organism evidence="5 6">
    <name type="scientific">Ceutorhynchus assimilis</name>
    <name type="common">cabbage seed weevil</name>
    <dbReference type="NCBI Taxonomy" id="467358"/>
    <lineage>
        <taxon>Eukaryota</taxon>
        <taxon>Metazoa</taxon>
        <taxon>Ecdysozoa</taxon>
        <taxon>Arthropoda</taxon>
        <taxon>Hexapoda</taxon>
        <taxon>Insecta</taxon>
        <taxon>Pterygota</taxon>
        <taxon>Neoptera</taxon>
        <taxon>Endopterygota</taxon>
        <taxon>Coleoptera</taxon>
        <taxon>Polyphaga</taxon>
        <taxon>Cucujiformia</taxon>
        <taxon>Curculionidae</taxon>
        <taxon>Ceutorhynchinae</taxon>
        <taxon>Ceutorhynchus</taxon>
    </lineage>
</organism>
<evidence type="ECO:0000256" key="4">
    <source>
        <dbReference type="ARBA" id="ARBA00022839"/>
    </source>
</evidence>
<reference evidence="5" key="1">
    <citation type="submission" date="2022-01" db="EMBL/GenBank/DDBJ databases">
        <authorList>
            <person name="King R."/>
        </authorList>
    </citation>
    <scope>NUCLEOTIDE SEQUENCE</scope>
</reference>
<protein>
    <recommendedName>
        <fullName evidence="7">YqaJ viral recombinase domain-containing protein</fullName>
    </recommendedName>
</protein>
<dbReference type="EMBL" id="OU892279">
    <property type="protein sequence ID" value="CAG9765762.1"/>
    <property type="molecule type" value="Genomic_DNA"/>
</dbReference>
<evidence type="ECO:0008006" key="7">
    <source>
        <dbReference type="Google" id="ProtNLM"/>
    </source>
</evidence>
<dbReference type="GO" id="GO:0006281">
    <property type="term" value="P:DNA repair"/>
    <property type="evidence" value="ECO:0007669"/>
    <property type="project" value="UniProtKB-ARBA"/>
</dbReference>
<dbReference type="Proteomes" id="UP001152799">
    <property type="component" value="Chromosome 3"/>
</dbReference>
<dbReference type="PANTHER" id="PTHR39953">
    <property type="entry name" value="RE54151P"/>
    <property type="match status" value="1"/>
</dbReference>
<accession>A0A9N9MMS3</accession>
<keyword evidence="4" id="KW-0269">Exonuclease</keyword>
<keyword evidence="3" id="KW-0378">Hydrolase</keyword>
<keyword evidence="2" id="KW-0255">Endonuclease</keyword>
<evidence type="ECO:0000313" key="6">
    <source>
        <dbReference type="Proteomes" id="UP001152799"/>
    </source>
</evidence>
<evidence type="ECO:0000256" key="3">
    <source>
        <dbReference type="ARBA" id="ARBA00022801"/>
    </source>
</evidence>
<dbReference type="InterPro" id="IPR011604">
    <property type="entry name" value="PDDEXK-like_dom_sf"/>
</dbReference>
<dbReference type="Pfam" id="PF01771">
    <property type="entry name" value="Viral_alk_exo"/>
    <property type="match status" value="1"/>
</dbReference>
<keyword evidence="6" id="KW-1185">Reference proteome</keyword>
<dbReference type="OrthoDB" id="6709040at2759"/>
<gene>
    <name evidence="5" type="ORF">CEUTPL_LOCUS6365</name>
</gene>
<dbReference type="GO" id="GO:0004519">
    <property type="term" value="F:endonuclease activity"/>
    <property type="evidence" value="ECO:0007669"/>
    <property type="project" value="UniProtKB-KW"/>
</dbReference>
<proteinExistence type="predicted"/>